<dbReference type="EMBL" id="MKIP01000052">
    <property type="protein sequence ID" value="OLP59504.1"/>
    <property type="molecule type" value="Genomic_DNA"/>
</dbReference>
<dbReference type="GO" id="GO:0016491">
    <property type="term" value="F:oxidoreductase activity"/>
    <property type="evidence" value="ECO:0007669"/>
    <property type="project" value="UniProtKB-KW"/>
</dbReference>
<dbReference type="GO" id="GO:0051539">
    <property type="term" value="F:4 iron, 4 sulfur cluster binding"/>
    <property type="evidence" value="ECO:0007669"/>
    <property type="project" value="UniProtKB-KW"/>
</dbReference>
<dbReference type="SUPFAM" id="SSF51905">
    <property type="entry name" value="FAD/NAD(P)-binding domain"/>
    <property type="match status" value="1"/>
</dbReference>
<organism evidence="6 7">
    <name type="scientific">Xaviernesmea oryzae</name>
    <dbReference type="NCBI Taxonomy" id="464029"/>
    <lineage>
        <taxon>Bacteria</taxon>
        <taxon>Pseudomonadati</taxon>
        <taxon>Pseudomonadota</taxon>
        <taxon>Alphaproteobacteria</taxon>
        <taxon>Hyphomicrobiales</taxon>
        <taxon>Rhizobiaceae</taxon>
        <taxon>Rhizobium/Agrobacterium group</taxon>
        <taxon>Xaviernesmea</taxon>
    </lineage>
</organism>
<accession>A0A1Q9AVQ7</accession>
<keyword evidence="1" id="KW-0004">4Fe-4S</keyword>
<dbReference type="InterPro" id="IPR036188">
    <property type="entry name" value="FAD/NAD-bd_sf"/>
</dbReference>
<name>A0A1Q9AVQ7_9HYPH</name>
<keyword evidence="2" id="KW-0479">Metal-binding</keyword>
<dbReference type="Proteomes" id="UP000186364">
    <property type="component" value="Unassembled WGS sequence"/>
</dbReference>
<evidence type="ECO:0000256" key="1">
    <source>
        <dbReference type="ARBA" id="ARBA00022485"/>
    </source>
</evidence>
<dbReference type="Gene3D" id="3.50.50.60">
    <property type="entry name" value="FAD/NAD(P)-binding domain"/>
    <property type="match status" value="1"/>
</dbReference>
<keyword evidence="3" id="KW-0560">Oxidoreductase</keyword>
<keyword evidence="7" id="KW-1185">Reference proteome</keyword>
<evidence type="ECO:0000256" key="3">
    <source>
        <dbReference type="ARBA" id="ARBA00023002"/>
    </source>
</evidence>
<sequence>MTTPVDGPALTEEGPAAAGCTRGDVIVYGGTPAGIAAAIQAARLKKKVLLLEPTMHIGGMMASGLNKTDASPRRGVYGGIVMEFLDRARANYGTTDPVRIYFESKWAEKTFAAMLRDDGVKLVRGQLIASVKRSGKTLSVLKTTAGRSFCGSVYIDASYEGDLMKLSGVTTVVGREAKAKYGEDAAGVQKLAYPNIATTAQPDFIIIDPYVIAGRPESGLLPDISPIGQQPIGAADKSLMAFNYRLCVTQVQGNLRPFTQPSDYDPLRYESLARFIAAMHANGQAISPNYFIGNSDTVNGKLDVNSNAFFSTNVWNISYAYATGSEAQRVQLRASVRSYIQGLLWFAVSDPRVPEDVRAYTAQFGYCADEFADNGNFPYQIYVRQSRRLVGQYVLTENDLEKKATFSDGIGLGYYPMDQHGMIRTVLNGAIGEDIRESISVGPYQIPYRAMLPKRNEITNLLVPVALSTSHVAYTSVRVEPTYMVLGQAAGAAAALAPGGNVNNINIVQLRRELIAAGQIIRWR</sequence>
<dbReference type="InterPro" id="IPR039650">
    <property type="entry name" value="HdrA-like"/>
</dbReference>
<evidence type="ECO:0000256" key="2">
    <source>
        <dbReference type="ARBA" id="ARBA00022723"/>
    </source>
</evidence>
<evidence type="ECO:0000256" key="4">
    <source>
        <dbReference type="ARBA" id="ARBA00023004"/>
    </source>
</evidence>
<dbReference type="PANTHER" id="PTHR43498:SF1">
    <property type="entry name" value="COB--COM HETERODISULFIDE REDUCTASE IRON-SULFUR SUBUNIT A"/>
    <property type="match status" value="1"/>
</dbReference>
<proteinExistence type="predicted"/>
<dbReference type="PANTHER" id="PTHR43498">
    <property type="entry name" value="FERREDOXIN:COB-COM HETERODISULFIDE REDUCTASE SUBUNIT A"/>
    <property type="match status" value="1"/>
</dbReference>
<reference evidence="6 7" key="1">
    <citation type="submission" date="2016-09" db="EMBL/GenBank/DDBJ databases">
        <title>Rhizobium sp. nov., a novel species isolated from the rice rhizosphere.</title>
        <authorList>
            <person name="Zhao J."/>
            <person name="Zhang X."/>
        </authorList>
    </citation>
    <scope>NUCLEOTIDE SEQUENCE [LARGE SCALE GENOMIC DNA]</scope>
    <source>
        <strain evidence="6 7">1.7048</strain>
    </source>
</reference>
<dbReference type="Pfam" id="PF12831">
    <property type="entry name" value="FAD_oxidored"/>
    <property type="match status" value="1"/>
</dbReference>
<evidence type="ECO:0000313" key="6">
    <source>
        <dbReference type="EMBL" id="OLP59504.1"/>
    </source>
</evidence>
<keyword evidence="4" id="KW-0408">Iron</keyword>
<evidence type="ECO:0000256" key="5">
    <source>
        <dbReference type="ARBA" id="ARBA00023014"/>
    </source>
</evidence>
<comment type="caution">
    <text evidence="6">The sequence shown here is derived from an EMBL/GenBank/DDBJ whole genome shotgun (WGS) entry which is preliminary data.</text>
</comment>
<evidence type="ECO:0000313" key="7">
    <source>
        <dbReference type="Proteomes" id="UP000186364"/>
    </source>
</evidence>
<keyword evidence="5" id="KW-0411">Iron-sulfur</keyword>
<gene>
    <name evidence="6" type="ORF">BJF93_12035</name>
</gene>
<dbReference type="GO" id="GO:0046872">
    <property type="term" value="F:metal ion binding"/>
    <property type="evidence" value="ECO:0007669"/>
    <property type="project" value="UniProtKB-KW"/>
</dbReference>
<dbReference type="AlphaFoldDB" id="A0A1Q9AVQ7"/>
<protein>
    <recommendedName>
        <fullName evidence="8">FAD-dependent oxidoreductase</fullName>
    </recommendedName>
</protein>
<evidence type="ECO:0008006" key="8">
    <source>
        <dbReference type="Google" id="ProtNLM"/>
    </source>
</evidence>